<name>A0AAN7R729_TRANT</name>
<comment type="caution">
    <text evidence="1">The sequence shown here is derived from an EMBL/GenBank/DDBJ whole genome shotgun (WGS) entry which is preliminary data.</text>
</comment>
<reference evidence="1 2" key="1">
    <citation type="journal article" date="2023" name="Hortic Res">
        <title>Pangenome of water caltrop reveals structural variations and asymmetric subgenome divergence after allopolyploidization.</title>
        <authorList>
            <person name="Zhang X."/>
            <person name="Chen Y."/>
            <person name="Wang L."/>
            <person name="Yuan Y."/>
            <person name="Fang M."/>
            <person name="Shi L."/>
            <person name="Lu R."/>
            <person name="Comes H.P."/>
            <person name="Ma Y."/>
            <person name="Chen Y."/>
            <person name="Huang G."/>
            <person name="Zhou Y."/>
            <person name="Zheng Z."/>
            <person name="Qiu Y."/>
        </authorList>
    </citation>
    <scope>NUCLEOTIDE SEQUENCE [LARGE SCALE GENOMIC DNA]</scope>
    <source>
        <strain evidence="1">F231</strain>
    </source>
</reference>
<dbReference type="Proteomes" id="UP001346149">
    <property type="component" value="Unassembled WGS sequence"/>
</dbReference>
<proteinExistence type="predicted"/>
<dbReference type="EMBL" id="JAXQNO010000010">
    <property type="protein sequence ID" value="KAK4790610.1"/>
    <property type="molecule type" value="Genomic_DNA"/>
</dbReference>
<gene>
    <name evidence="1" type="ORF">SAY86_017914</name>
</gene>
<evidence type="ECO:0000313" key="1">
    <source>
        <dbReference type="EMBL" id="KAK4790610.1"/>
    </source>
</evidence>
<evidence type="ECO:0000313" key="2">
    <source>
        <dbReference type="Proteomes" id="UP001346149"/>
    </source>
</evidence>
<sequence>MAVSISNVLDELGIKTQAELSMPGKLGNNCTITAVIGLIDYQAAYQSWKVDKLDFLACLSSFFGVGVSVFKTLLHATRPNTVSLGNIQGTHIYYLHSSHSLLRLLSTLPTPPTFKKGPTRTKGSRK</sequence>
<dbReference type="AlphaFoldDB" id="A0AAN7R729"/>
<accession>A0AAN7R729</accession>
<organism evidence="1 2">
    <name type="scientific">Trapa natans</name>
    <name type="common">Water chestnut</name>
    <dbReference type="NCBI Taxonomy" id="22666"/>
    <lineage>
        <taxon>Eukaryota</taxon>
        <taxon>Viridiplantae</taxon>
        <taxon>Streptophyta</taxon>
        <taxon>Embryophyta</taxon>
        <taxon>Tracheophyta</taxon>
        <taxon>Spermatophyta</taxon>
        <taxon>Magnoliopsida</taxon>
        <taxon>eudicotyledons</taxon>
        <taxon>Gunneridae</taxon>
        <taxon>Pentapetalae</taxon>
        <taxon>rosids</taxon>
        <taxon>malvids</taxon>
        <taxon>Myrtales</taxon>
        <taxon>Lythraceae</taxon>
        <taxon>Trapa</taxon>
    </lineage>
</organism>
<keyword evidence="2" id="KW-1185">Reference proteome</keyword>
<protein>
    <submittedName>
        <fullName evidence="1">Uncharacterized protein</fullName>
    </submittedName>
</protein>